<reference evidence="6" key="1">
    <citation type="submission" date="2016-04" db="UniProtKB">
        <authorList>
            <consortium name="WormBaseParasite"/>
        </authorList>
    </citation>
    <scope>IDENTIFICATION</scope>
</reference>
<feature type="region of interest" description="Disordered" evidence="3">
    <location>
        <begin position="725"/>
        <end position="755"/>
    </location>
</feature>
<dbReference type="PANTHER" id="PTHR24200:SF11">
    <property type="entry name" value="TOUCAN, ISOFORM A"/>
    <property type="match status" value="1"/>
</dbReference>
<protein>
    <submittedName>
        <fullName evidence="6">Spindle assembly checkpoint component MAD1</fullName>
    </submittedName>
</protein>
<keyword evidence="1 2" id="KW-0175">Coiled coil</keyword>
<feature type="coiled-coil region" evidence="2">
    <location>
        <begin position="376"/>
        <end position="439"/>
    </location>
</feature>
<organism evidence="6">
    <name type="scientific">Rodentolepis nana</name>
    <name type="common">Dwarf tapeworm</name>
    <name type="synonym">Hymenolepis nana</name>
    <dbReference type="NCBI Taxonomy" id="102285"/>
    <lineage>
        <taxon>Eukaryota</taxon>
        <taxon>Metazoa</taxon>
        <taxon>Spiralia</taxon>
        <taxon>Lophotrochozoa</taxon>
        <taxon>Platyhelminthes</taxon>
        <taxon>Cestoda</taxon>
        <taxon>Eucestoda</taxon>
        <taxon>Cyclophyllidea</taxon>
        <taxon>Hymenolepididae</taxon>
        <taxon>Rodentolepis</taxon>
    </lineage>
</organism>
<feature type="compositionally biased region" description="Basic residues" evidence="3">
    <location>
        <begin position="731"/>
        <end position="746"/>
    </location>
</feature>
<feature type="region of interest" description="Disordered" evidence="3">
    <location>
        <begin position="1"/>
        <end position="178"/>
    </location>
</feature>
<evidence type="ECO:0000313" key="5">
    <source>
        <dbReference type="Proteomes" id="UP000278807"/>
    </source>
</evidence>
<dbReference type="Proteomes" id="UP000278807">
    <property type="component" value="Unassembled WGS sequence"/>
</dbReference>
<dbReference type="AlphaFoldDB" id="A0A158QHG7"/>
<feature type="coiled-coil region" evidence="2">
    <location>
        <begin position="552"/>
        <end position="645"/>
    </location>
</feature>
<proteinExistence type="predicted"/>
<dbReference type="GO" id="GO:0005737">
    <property type="term" value="C:cytoplasm"/>
    <property type="evidence" value="ECO:0007669"/>
    <property type="project" value="TreeGrafter"/>
</dbReference>
<evidence type="ECO:0000313" key="6">
    <source>
        <dbReference type="WBParaSite" id="HNAJ_0000740201-mRNA-1"/>
    </source>
</evidence>
<evidence type="ECO:0000256" key="3">
    <source>
        <dbReference type="SAM" id="MobiDB-lite"/>
    </source>
</evidence>
<keyword evidence="5" id="KW-1185">Reference proteome</keyword>
<feature type="compositionally biased region" description="Polar residues" evidence="3">
    <location>
        <begin position="60"/>
        <end position="81"/>
    </location>
</feature>
<dbReference type="WBParaSite" id="HNAJ_0000740201-mRNA-1">
    <property type="protein sequence ID" value="HNAJ_0000740201-mRNA-1"/>
    <property type="gene ID" value="HNAJ_0000740201"/>
</dbReference>
<dbReference type="STRING" id="102285.A0A158QHG7"/>
<dbReference type="EMBL" id="UZAE01012045">
    <property type="protein sequence ID" value="VDO03258.1"/>
    <property type="molecule type" value="Genomic_DNA"/>
</dbReference>
<feature type="coiled-coil region" evidence="2">
    <location>
        <begin position="270"/>
        <end position="337"/>
    </location>
</feature>
<reference evidence="4 5" key="2">
    <citation type="submission" date="2018-11" db="EMBL/GenBank/DDBJ databases">
        <authorList>
            <consortium name="Pathogen Informatics"/>
        </authorList>
    </citation>
    <scope>NUCLEOTIDE SEQUENCE [LARGE SCALE GENOMIC DNA]</scope>
</reference>
<dbReference type="InterPro" id="IPR051293">
    <property type="entry name" value="MTUS1/CCDC69"/>
</dbReference>
<sequence>MASALRAPSNFSNMSSIQDSLAKPQSLPKRTSVHSIGTSSVPSTGMTLRSAALKNKSGGDMNSSNQPNKKGNISKPSTARSLQKPAVIRTKRTVTDSTAASESQSQKSTTASSTSKAFGTLTSSTASTRAIPPSPSNQSQKSLKDHLAEIRANATPRRASEVASPVATRLRKNSKPTITTSVTSATVSLRRTNSLIPKTNGRSTASAANSINSVASKSLIAEKEAELTALRQRYEANAAQWSKAFDAFCIFSQWSINRKADQVEWTSKRLKEAEDSVTALSNENTQIKADMEQLLQQHAKSQAEQSEAWEKERLALRSEMEAQRINLQTEKKKEIEKIQSQREADISELQKAYDAQLAEERKIWATRVAESHNKISAQLDQQQIDHETQMADLKRQNAVRVNELESRLKSTESELLGNLERLTTECNELRKAAAEARERISPEFQTVQFPSSTQPAMCDFSVQMPASAEEDEEFLLALQAQNRENGGLPKQPSSAFNFDDIPISMTRSCYMPQTKPQVRASFYSPGPTRLNKQSPLNATMPCTDDSTLPEEIESLKTVLELKSSENADLRQKVMRLEEQLMSAKDLTKEIKELQNKNENLGALLELRAESQKQLQDRYQGVFHNLDKEIKEKKKLKMECESLRFKLLDAHHRIEQINAANASEDESASMTESLYMNRSVYSDARVTSSNSAIGRGSRPVSETLESSITEAEDHFPAGSFIALDSRPATSSRRVRRGLMHDRTKRRTLATADELQR</sequence>
<accession>A0A158QHG7</accession>
<dbReference type="PANTHER" id="PTHR24200">
    <property type="entry name" value="TOUCAN, ISOFORM A"/>
    <property type="match status" value="1"/>
</dbReference>
<dbReference type="GO" id="GO:0005634">
    <property type="term" value="C:nucleus"/>
    <property type="evidence" value="ECO:0007669"/>
    <property type="project" value="TreeGrafter"/>
</dbReference>
<evidence type="ECO:0000313" key="4">
    <source>
        <dbReference type="EMBL" id="VDO03258.1"/>
    </source>
</evidence>
<feature type="compositionally biased region" description="Low complexity" evidence="3">
    <location>
        <begin position="97"/>
        <end position="117"/>
    </location>
</feature>
<feature type="compositionally biased region" description="Polar residues" evidence="3">
    <location>
        <begin position="33"/>
        <end position="47"/>
    </location>
</feature>
<evidence type="ECO:0000256" key="2">
    <source>
        <dbReference type="SAM" id="Coils"/>
    </source>
</evidence>
<dbReference type="OrthoDB" id="6268479at2759"/>
<feature type="compositionally biased region" description="Polar residues" evidence="3">
    <location>
        <begin position="9"/>
        <end position="19"/>
    </location>
</feature>
<name>A0A158QHG7_RODNA</name>
<dbReference type="GO" id="GO:0008017">
    <property type="term" value="F:microtubule binding"/>
    <property type="evidence" value="ECO:0007669"/>
    <property type="project" value="TreeGrafter"/>
</dbReference>
<evidence type="ECO:0000256" key="1">
    <source>
        <dbReference type="ARBA" id="ARBA00023054"/>
    </source>
</evidence>
<gene>
    <name evidence="4" type="ORF">HNAJ_LOCUS7398</name>
</gene>